<accession>A0A151WZQ5</accession>
<keyword evidence="2" id="KW-1185">Reference proteome</keyword>
<dbReference type="AlphaFoldDB" id="A0A151WZQ5"/>
<dbReference type="EMBL" id="KQ982639">
    <property type="protein sequence ID" value="KYQ53266.1"/>
    <property type="molecule type" value="Genomic_DNA"/>
</dbReference>
<dbReference type="Proteomes" id="UP000075809">
    <property type="component" value="Unassembled WGS sequence"/>
</dbReference>
<reference evidence="1 2" key="1">
    <citation type="submission" date="2015-09" db="EMBL/GenBank/DDBJ databases">
        <title>Trachymyrmex zeteki WGS genome.</title>
        <authorList>
            <person name="Nygaard S."/>
            <person name="Hu H."/>
            <person name="Boomsma J."/>
            <person name="Zhang G."/>
        </authorList>
    </citation>
    <scope>NUCLEOTIDE SEQUENCE [LARGE SCALE GENOMIC DNA]</scope>
    <source>
        <strain evidence="1">Tzet28-1</strain>
        <tissue evidence="1">Whole body</tissue>
    </source>
</reference>
<evidence type="ECO:0000313" key="2">
    <source>
        <dbReference type="Proteomes" id="UP000075809"/>
    </source>
</evidence>
<name>A0A151WZQ5_9HYME</name>
<proteinExistence type="predicted"/>
<gene>
    <name evidence="1" type="ORF">ALC60_07607</name>
</gene>
<protein>
    <submittedName>
        <fullName evidence="1">Uncharacterized protein</fullName>
    </submittedName>
</protein>
<sequence>MDFSYESVGGLGAISISARSLPYALRYAAFYPVTFDEGKTKSRNHHLCLDSFIFSSGVPYDASKKKRLVTGRRNIDNGIENGEFAGVDTKVSVLQSHISLKFTLQNICCKFARYEIFRRFVVSVFGDSPLFL</sequence>
<organism evidence="1 2">
    <name type="scientific">Mycetomoellerius zeteki</name>
    <dbReference type="NCBI Taxonomy" id="64791"/>
    <lineage>
        <taxon>Eukaryota</taxon>
        <taxon>Metazoa</taxon>
        <taxon>Ecdysozoa</taxon>
        <taxon>Arthropoda</taxon>
        <taxon>Hexapoda</taxon>
        <taxon>Insecta</taxon>
        <taxon>Pterygota</taxon>
        <taxon>Neoptera</taxon>
        <taxon>Endopterygota</taxon>
        <taxon>Hymenoptera</taxon>
        <taxon>Apocrita</taxon>
        <taxon>Aculeata</taxon>
        <taxon>Formicoidea</taxon>
        <taxon>Formicidae</taxon>
        <taxon>Myrmicinae</taxon>
        <taxon>Mycetomoellerius</taxon>
    </lineage>
</organism>
<evidence type="ECO:0000313" key="1">
    <source>
        <dbReference type="EMBL" id="KYQ53266.1"/>
    </source>
</evidence>